<reference evidence="1" key="1">
    <citation type="submission" date="2021-05" db="EMBL/GenBank/DDBJ databases">
        <authorList>
            <person name="Alioto T."/>
            <person name="Alioto T."/>
            <person name="Gomez Garrido J."/>
        </authorList>
    </citation>
    <scope>NUCLEOTIDE SEQUENCE</scope>
</reference>
<protein>
    <submittedName>
        <fullName evidence="1">(northern house mosquito) hypothetical protein</fullName>
    </submittedName>
</protein>
<organism evidence="1">
    <name type="scientific">Culex pipiens</name>
    <name type="common">House mosquito</name>
    <dbReference type="NCBI Taxonomy" id="7175"/>
    <lineage>
        <taxon>Eukaryota</taxon>
        <taxon>Metazoa</taxon>
        <taxon>Ecdysozoa</taxon>
        <taxon>Arthropoda</taxon>
        <taxon>Hexapoda</taxon>
        <taxon>Insecta</taxon>
        <taxon>Pterygota</taxon>
        <taxon>Neoptera</taxon>
        <taxon>Endopterygota</taxon>
        <taxon>Diptera</taxon>
        <taxon>Nematocera</taxon>
        <taxon>Culicoidea</taxon>
        <taxon>Culicidae</taxon>
        <taxon>Culicinae</taxon>
        <taxon>Culicini</taxon>
        <taxon>Culex</taxon>
        <taxon>Culex</taxon>
    </lineage>
</organism>
<proteinExistence type="predicted"/>
<sequence>MYFCLQCVPILIQRSSSCMFCLCPCLFLHRTAQRTDNCLSLMVFTGTLPCCSEDRILTDQNGFSGEGNLSTAAGFRPGRIFFWFVRTYIILQQNYKDLVIKNIF</sequence>
<accession>A0A8D8CEE3</accession>
<evidence type="ECO:0000313" key="1">
    <source>
        <dbReference type="EMBL" id="CAG6491493.1"/>
    </source>
</evidence>
<dbReference type="AlphaFoldDB" id="A0A8D8CEE3"/>
<name>A0A8D8CEE3_CULPI</name>
<dbReference type="EMBL" id="HBUE01118881">
    <property type="protein sequence ID" value="CAG6491493.1"/>
    <property type="molecule type" value="Transcribed_RNA"/>
</dbReference>